<dbReference type="PROSITE" id="PS50890">
    <property type="entry name" value="PUA"/>
    <property type="match status" value="1"/>
</dbReference>
<sequence length="529" mass="58383">MEGDPLWFTIGKDSGALIPTIYTLWKRPDLLSFLSTPAPVVPKLINGADLMIPGVVQHAPGVSEGQLVAVTQYNKEKLGFPVAVGRMAVDEGTLARAEQVDVKGKAVFVLHTWKDVLWEMGVSKGLDMPEPRAIEPASDVPTEEPENDAEHAQGTVNQASANGISAQPESKATEGAGPSSPPLTPEDVSRFLRDALLQALQTTLVSLPPSAFPIPASTFWSSYILPARPVHAPGGREPLDPSVIDVRHSTHKSVKAFLKACAKDGLIKLKDTKGGDVVVTAVFPKHPHVAEHRQHHTVKEVELKQQKAEDQERREKETEEKRKNEIHITELWKPFGTTLNFFIAADKETSELYTLSDLKAIFISYISAKNLINAQEQVYINVAQDDALLAAVTSKNELNVEFLKREEALARLKGHMQSWYEIRVEGRDIVRKKGQLKPIQVITKVRQGRKACTLVTGFEPYYLGAEELAEELRRICASSTSVNAVQGRPTEMEVMVQGKQVKAVTDLLMNKGVPKKWIETADATEKKKK</sequence>
<dbReference type="Gene3D" id="3.30.780.10">
    <property type="entry name" value="SUI1-like domain"/>
    <property type="match status" value="1"/>
</dbReference>
<evidence type="ECO:0000259" key="2">
    <source>
        <dbReference type="PROSITE" id="PS50296"/>
    </source>
</evidence>
<dbReference type="InterPro" id="IPR058886">
    <property type="entry name" value="SWIB_eIF2D"/>
</dbReference>
<evidence type="ECO:0000313" key="3">
    <source>
        <dbReference type="EMBL" id="EPS95502.1"/>
    </source>
</evidence>
<feature type="region of interest" description="Disordered" evidence="1">
    <location>
        <begin position="127"/>
        <end position="187"/>
    </location>
</feature>
<dbReference type="EMBL" id="KE504206">
    <property type="protein sequence ID" value="EPS95502.1"/>
    <property type="molecule type" value="Genomic_DNA"/>
</dbReference>
<dbReference type="HOGENOM" id="CLU_012487_1_1_1"/>
<dbReference type="SUPFAM" id="SSF55159">
    <property type="entry name" value="eIF1-like"/>
    <property type="match status" value="1"/>
</dbReference>
<dbReference type="STRING" id="743788.S8DS66"/>
<dbReference type="InterPro" id="IPR048248">
    <property type="entry name" value="PUA_eIF2d-like"/>
</dbReference>
<dbReference type="InterPro" id="IPR015947">
    <property type="entry name" value="PUA-like_sf"/>
</dbReference>
<dbReference type="Pfam" id="PF26292">
    <property type="entry name" value="PUA_elF2D"/>
    <property type="match status" value="1"/>
</dbReference>
<dbReference type="CDD" id="cd11608">
    <property type="entry name" value="eIF2D_C"/>
    <property type="match status" value="1"/>
</dbReference>
<reference evidence="3 4" key="1">
    <citation type="journal article" date="2012" name="Science">
        <title>The Paleozoic origin of enzymatic lignin decomposition reconstructed from 31 fungal genomes.</title>
        <authorList>
            <person name="Floudas D."/>
            <person name="Binder M."/>
            <person name="Riley R."/>
            <person name="Barry K."/>
            <person name="Blanchette R.A."/>
            <person name="Henrissat B."/>
            <person name="Martinez A.T."/>
            <person name="Otillar R."/>
            <person name="Spatafora J.W."/>
            <person name="Yadav J.S."/>
            <person name="Aerts A."/>
            <person name="Benoit I."/>
            <person name="Boyd A."/>
            <person name="Carlson A."/>
            <person name="Copeland A."/>
            <person name="Coutinho P.M."/>
            <person name="de Vries R.P."/>
            <person name="Ferreira P."/>
            <person name="Findley K."/>
            <person name="Foster B."/>
            <person name="Gaskell J."/>
            <person name="Glotzer D."/>
            <person name="Gorecki P."/>
            <person name="Heitman J."/>
            <person name="Hesse C."/>
            <person name="Hori C."/>
            <person name="Igarashi K."/>
            <person name="Jurgens J.A."/>
            <person name="Kallen N."/>
            <person name="Kersten P."/>
            <person name="Kohler A."/>
            <person name="Kuees U."/>
            <person name="Kumar T.K.A."/>
            <person name="Kuo A."/>
            <person name="LaButti K."/>
            <person name="Larrondo L.F."/>
            <person name="Lindquist E."/>
            <person name="Ling A."/>
            <person name="Lombard V."/>
            <person name="Lucas S."/>
            <person name="Lundell T."/>
            <person name="Martin R."/>
            <person name="McLaughlin D.J."/>
            <person name="Morgenstern I."/>
            <person name="Morin E."/>
            <person name="Murat C."/>
            <person name="Nagy L.G."/>
            <person name="Nolan M."/>
            <person name="Ohm R.A."/>
            <person name="Patyshakuliyeva A."/>
            <person name="Rokas A."/>
            <person name="Ruiz-Duenas F.J."/>
            <person name="Sabat G."/>
            <person name="Salamov A."/>
            <person name="Samejima M."/>
            <person name="Schmutz J."/>
            <person name="Slot J.C."/>
            <person name="St John F."/>
            <person name="Stenlid J."/>
            <person name="Sun H."/>
            <person name="Sun S."/>
            <person name="Syed K."/>
            <person name="Tsang A."/>
            <person name="Wiebenga A."/>
            <person name="Young D."/>
            <person name="Pisabarro A."/>
            <person name="Eastwood D.C."/>
            <person name="Martin F."/>
            <person name="Cullen D."/>
            <person name="Grigoriev I.V."/>
            <person name="Hibbett D.S."/>
        </authorList>
    </citation>
    <scope>NUCLEOTIDE SEQUENCE</scope>
    <source>
        <strain evidence="4">FP-58527</strain>
    </source>
</reference>
<dbReference type="eggNOG" id="KOG2522">
    <property type="taxonomic scope" value="Eukaryota"/>
</dbReference>
<dbReference type="PANTHER" id="PTHR12217:SF4">
    <property type="entry name" value="EUKARYOTIC TRANSLATION INITIATION FACTOR 2D"/>
    <property type="match status" value="1"/>
</dbReference>
<accession>S8DS66</accession>
<dbReference type="GO" id="GO:0001731">
    <property type="term" value="P:formation of translation preinitiation complex"/>
    <property type="evidence" value="ECO:0007669"/>
    <property type="project" value="InterPro"/>
</dbReference>
<dbReference type="PROSITE" id="PS50296">
    <property type="entry name" value="SUI1"/>
    <property type="match status" value="1"/>
</dbReference>
<dbReference type="FunFam" id="3.30.780.10:FF:000008">
    <property type="entry name" value="eukaryotic translation initiation factor 2D"/>
    <property type="match status" value="1"/>
</dbReference>
<feature type="region of interest" description="Disordered" evidence="1">
    <location>
        <begin position="290"/>
        <end position="322"/>
    </location>
</feature>
<dbReference type="GO" id="GO:0003723">
    <property type="term" value="F:RNA binding"/>
    <property type="evidence" value="ECO:0007669"/>
    <property type="project" value="InterPro"/>
</dbReference>
<dbReference type="Pfam" id="PF25304">
    <property type="entry name" value="WHD_eIF2D"/>
    <property type="match status" value="1"/>
</dbReference>
<name>S8DS66_FOMSC</name>
<dbReference type="InterPro" id="IPR036877">
    <property type="entry name" value="SUI1_dom_sf"/>
</dbReference>
<proteinExistence type="predicted"/>
<dbReference type="PANTHER" id="PTHR12217">
    <property type="entry name" value="EUKARYOTIC TRANSLATION INITIATION FACTOR 2D"/>
    <property type="match status" value="1"/>
</dbReference>
<dbReference type="Gene3D" id="3.10.400.20">
    <property type="match status" value="1"/>
</dbReference>
<dbReference type="InterPro" id="IPR001950">
    <property type="entry name" value="SUI1"/>
</dbReference>
<dbReference type="Pfam" id="PF01253">
    <property type="entry name" value="SUI1"/>
    <property type="match status" value="1"/>
</dbReference>
<dbReference type="OrthoDB" id="199771at2759"/>
<dbReference type="InterPro" id="IPR004521">
    <property type="entry name" value="Uncharacterised_CHP00451"/>
</dbReference>
<dbReference type="CDD" id="cd21156">
    <property type="entry name" value="PUA_eIF2d-like"/>
    <property type="match status" value="1"/>
</dbReference>
<protein>
    <recommendedName>
        <fullName evidence="2">SUI1 domain-containing protein</fullName>
    </recommendedName>
</protein>
<dbReference type="GO" id="GO:0003743">
    <property type="term" value="F:translation initiation factor activity"/>
    <property type="evidence" value="ECO:0007669"/>
    <property type="project" value="InterPro"/>
</dbReference>
<organism evidence="3 4">
    <name type="scientific">Fomitopsis schrenkii</name>
    <name type="common">Brown rot fungus</name>
    <dbReference type="NCBI Taxonomy" id="2126942"/>
    <lineage>
        <taxon>Eukaryota</taxon>
        <taxon>Fungi</taxon>
        <taxon>Dikarya</taxon>
        <taxon>Basidiomycota</taxon>
        <taxon>Agaricomycotina</taxon>
        <taxon>Agaricomycetes</taxon>
        <taxon>Polyporales</taxon>
        <taxon>Fomitopsis</taxon>
    </lineage>
</organism>
<dbReference type="Proteomes" id="UP000015241">
    <property type="component" value="Unassembled WGS sequence"/>
</dbReference>
<dbReference type="Pfam" id="PF26291">
    <property type="entry name" value="SWIB_eIF2D"/>
    <property type="match status" value="1"/>
</dbReference>
<gene>
    <name evidence="3" type="ORF">FOMPIDRAFT_1054133</name>
</gene>
<dbReference type="InParanoid" id="S8DS66"/>
<dbReference type="AlphaFoldDB" id="S8DS66"/>
<dbReference type="InterPro" id="IPR039759">
    <property type="entry name" value="eIF2D_SUI1"/>
</dbReference>
<keyword evidence="4" id="KW-1185">Reference proteome</keyword>
<dbReference type="InterPro" id="IPR039757">
    <property type="entry name" value="EIF2D"/>
</dbReference>
<dbReference type="SUPFAM" id="SSF88697">
    <property type="entry name" value="PUA domain-like"/>
    <property type="match status" value="1"/>
</dbReference>
<evidence type="ECO:0000256" key="1">
    <source>
        <dbReference type="SAM" id="MobiDB-lite"/>
    </source>
</evidence>
<feature type="compositionally biased region" description="Polar residues" evidence="1">
    <location>
        <begin position="154"/>
        <end position="170"/>
    </location>
</feature>
<dbReference type="NCBIfam" id="TIGR00451">
    <property type="entry name" value="unchar_dom_2"/>
    <property type="match status" value="1"/>
</dbReference>
<dbReference type="InterPro" id="IPR057429">
    <property type="entry name" value="WH_eIF2D"/>
</dbReference>
<evidence type="ECO:0000313" key="4">
    <source>
        <dbReference type="Proteomes" id="UP000015241"/>
    </source>
</evidence>
<feature type="domain" description="SUI1" evidence="2">
    <location>
        <begin position="439"/>
        <end position="512"/>
    </location>
</feature>